<accession>A0A9R1URX7</accession>
<evidence type="ECO:0000313" key="2">
    <source>
        <dbReference type="Proteomes" id="UP000235145"/>
    </source>
</evidence>
<protein>
    <submittedName>
        <fullName evidence="1">Uncharacterized protein</fullName>
    </submittedName>
</protein>
<keyword evidence="2" id="KW-1185">Reference proteome</keyword>
<organism evidence="1 2">
    <name type="scientific">Lactuca sativa</name>
    <name type="common">Garden lettuce</name>
    <dbReference type="NCBI Taxonomy" id="4236"/>
    <lineage>
        <taxon>Eukaryota</taxon>
        <taxon>Viridiplantae</taxon>
        <taxon>Streptophyta</taxon>
        <taxon>Embryophyta</taxon>
        <taxon>Tracheophyta</taxon>
        <taxon>Spermatophyta</taxon>
        <taxon>Magnoliopsida</taxon>
        <taxon>eudicotyledons</taxon>
        <taxon>Gunneridae</taxon>
        <taxon>Pentapetalae</taxon>
        <taxon>asterids</taxon>
        <taxon>campanulids</taxon>
        <taxon>Asterales</taxon>
        <taxon>Asteraceae</taxon>
        <taxon>Cichorioideae</taxon>
        <taxon>Cichorieae</taxon>
        <taxon>Lactucinae</taxon>
        <taxon>Lactuca</taxon>
    </lineage>
</organism>
<gene>
    <name evidence="1" type="ORF">LSAT_V11C800408830</name>
</gene>
<comment type="caution">
    <text evidence="1">The sequence shown here is derived from an EMBL/GenBank/DDBJ whole genome shotgun (WGS) entry which is preliminary data.</text>
</comment>
<proteinExistence type="predicted"/>
<dbReference type="EMBL" id="NBSK02000008">
    <property type="protein sequence ID" value="KAJ0192194.1"/>
    <property type="molecule type" value="Genomic_DNA"/>
</dbReference>
<evidence type="ECO:0000313" key="1">
    <source>
        <dbReference type="EMBL" id="KAJ0192194.1"/>
    </source>
</evidence>
<reference evidence="1 2" key="1">
    <citation type="journal article" date="2017" name="Nat. Commun.">
        <title>Genome assembly with in vitro proximity ligation data and whole-genome triplication in lettuce.</title>
        <authorList>
            <person name="Reyes-Chin-Wo S."/>
            <person name="Wang Z."/>
            <person name="Yang X."/>
            <person name="Kozik A."/>
            <person name="Arikit S."/>
            <person name="Song C."/>
            <person name="Xia L."/>
            <person name="Froenicke L."/>
            <person name="Lavelle D.O."/>
            <person name="Truco M.J."/>
            <person name="Xia R."/>
            <person name="Zhu S."/>
            <person name="Xu C."/>
            <person name="Xu H."/>
            <person name="Xu X."/>
            <person name="Cox K."/>
            <person name="Korf I."/>
            <person name="Meyers B.C."/>
            <person name="Michelmore R.W."/>
        </authorList>
    </citation>
    <scope>NUCLEOTIDE SEQUENCE [LARGE SCALE GENOMIC DNA]</scope>
    <source>
        <strain evidence="2">cv. Salinas</strain>
        <tissue evidence="1">Seedlings</tissue>
    </source>
</reference>
<name>A0A9R1URX7_LACSA</name>
<dbReference type="Gramene" id="rna-gnl|WGS:NBSK|LSAT_8X48460_mrna">
    <property type="protein sequence ID" value="cds-PLY89920.1"/>
    <property type="gene ID" value="gene-LSAT_8X48460"/>
</dbReference>
<sequence length="328" mass="37752">MQQLSLSENKFSRLYFSQLRLPHLKWLDVSWCVGLVEVSDLPSSIAVVIADGCRSLESFGDISSCKWLWKLSLNRKNEIDPLVGEKLLDSMFQGNAIENHFFSFSLPHQIPKGFVGSPFRGKTFTKRLPHVKWGNLLPPHFLTDDGKIDLRHLADVKYDAYVFRLRLPNDWCDDYCGFLMRIVTKGTDMCIDINMKQAPDQEDSRFEIWHESNEAPEPEYDGALMTHVGNVSFSSLRRNTSLNSSYNIISFSLEDMDWTSFAAELVPRQSKDHPLQTTKVATHSSEFWGEENDDDDNKAFKFQDDSKSCINILWRYIIDENSVGTLLF</sequence>
<dbReference type="SUPFAM" id="SSF52058">
    <property type="entry name" value="L domain-like"/>
    <property type="match status" value="1"/>
</dbReference>
<dbReference type="AlphaFoldDB" id="A0A9R1URX7"/>
<dbReference type="Proteomes" id="UP000235145">
    <property type="component" value="Unassembled WGS sequence"/>
</dbReference>